<dbReference type="PANTHER" id="PTHR45088:SF1">
    <property type="entry name" value="OS04G0476000 PROTEIN"/>
    <property type="match status" value="1"/>
</dbReference>
<feature type="transmembrane region" description="Helical" evidence="1">
    <location>
        <begin position="77"/>
        <end position="100"/>
    </location>
</feature>
<evidence type="ECO:0000256" key="1">
    <source>
        <dbReference type="SAM" id="Phobius"/>
    </source>
</evidence>
<dbReference type="SMART" id="SM00671">
    <property type="entry name" value="SEL1"/>
    <property type="match status" value="1"/>
</dbReference>
<name>A0AAD8GNJ0_9APIA</name>
<evidence type="ECO:0000313" key="3">
    <source>
        <dbReference type="EMBL" id="KAK1351238.1"/>
    </source>
</evidence>
<keyword evidence="1" id="KW-1133">Transmembrane helix</keyword>
<evidence type="ECO:0000313" key="4">
    <source>
        <dbReference type="Proteomes" id="UP001237642"/>
    </source>
</evidence>
<gene>
    <name evidence="3" type="ORF">POM88_054513</name>
</gene>
<keyword evidence="1" id="KW-0812">Transmembrane</keyword>
<reference evidence="3" key="2">
    <citation type="submission" date="2023-05" db="EMBL/GenBank/DDBJ databases">
        <authorList>
            <person name="Schelkunov M.I."/>
        </authorList>
    </citation>
    <scope>NUCLEOTIDE SEQUENCE</scope>
    <source>
        <strain evidence="3">Hsosn_3</strain>
        <tissue evidence="3">Leaf</tissue>
    </source>
</reference>
<keyword evidence="2" id="KW-0732">Signal</keyword>
<dbReference type="SUPFAM" id="SSF81901">
    <property type="entry name" value="HCP-like"/>
    <property type="match status" value="1"/>
</dbReference>
<reference evidence="3" key="1">
    <citation type="submission" date="2023-02" db="EMBL/GenBank/DDBJ databases">
        <title>Genome of toxic invasive species Heracleum sosnowskyi carries increased number of genes despite the absence of recent whole-genome duplications.</title>
        <authorList>
            <person name="Schelkunov M."/>
            <person name="Shtratnikova V."/>
            <person name="Makarenko M."/>
            <person name="Klepikova A."/>
            <person name="Omelchenko D."/>
            <person name="Novikova G."/>
            <person name="Obukhova E."/>
            <person name="Bogdanov V."/>
            <person name="Penin A."/>
            <person name="Logacheva M."/>
        </authorList>
    </citation>
    <scope>NUCLEOTIDE SEQUENCE</scope>
    <source>
        <strain evidence="3">Hsosn_3</strain>
        <tissue evidence="3">Leaf</tissue>
    </source>
</reference>
<protein>
    <submittedName>
        <fullName evidence="3">Uncharacterized protein</fullName>
    </submittedName>
</protein>
<organism evidence="3 4">
    <name type="scientific">Heracleum sosnowskyi</name>
    <dbReference type="NCBI Taxonomy" id="360622"/>
    <lineage>
        <taxon>Eukaryota</taxon>
        <taxon>Viridiplantae</taxon>
        <taxon>Streptophyta</taxon>
        <taxon>Embryophyta</taxon>
        <taxon>Tracheophyta</taxon>
        <taxon>Spermatophyta</taxon>
        <taxon>Magnoliopsida</taxon>
        <taxon>eudicotyledons</taxon>
        <taxon>Gunneridae</taxon>
        <taxon>Pentapetalae</taxon>
        <taxon>asterids</taxon>
        <taxon>campanulids</taxon>
        <taxon>Apiales</taxon>
        <taxon>Apiaceae</taxon>
        <taxon>Apioideae</taxon>
        <taxon>apioid superclade</taxon>
        <taxon>Tordylieae</taxon>
        <taxon>Tordyliinae</taxon>
        <taxon>Heracleum</taxon>
    </lineage>
</organism>
<accession>A0AAD8GNJ0</accession>
<dbReference type="AlphaFoldDB" id="A0AAD8GNJ0"/>
<dbReference type="PANTHER" id="PTHR45088">
    <property type="entry name" value="OSJNBA0022H21.17 PROTEIN"/>
    <property type="match status" value="1"/>
</dbReference>
<dbReference type="InterPro" id="IPR006597">
    <property type="entry name" value="Sel1-like"/>
</dbReference>
<keyword evidence="4" id="KW-1185">Reference proteome</keyword>
<feature type="signal peptide" evidence="2">
    <location>
        <begin position="1"/>
        <end position="17"/>
    </location>
</feature>
<proteinExistence type="predicted"/>
<dbReference type="Gene3D" id="1.25.40.10">
    <property type="entry name" value="Tetratricopeptide repeat domain"/>
    <property type="match status" value="1"/>
</dbReference>
<dbReference type="EMBL" id="JAUIZM010000051">
    <property type="protein sequence ID" value="KAK1351238.1"/>
    <property type="molecule type" value="Genomic_DNA"/>
</dbReference>
<sequence>MLCTVVHILTVFCFSQAKWYIKASEGGYVRAMYNTSLCYQYGDGVAQSYQRSKRWMKRAADRGHSKGSGVEYSTKGLGLFCGMLCIELYYACLISLYVYYESVEIFLQLLQM</sequence>
<dbReference type="Proteomes" id="UP001237642">
    <property type="component" value="Unassembled WGS sequence"/>
</dbReference>
<comment type="caution">
    <text evidence="3">The sequence shown here is derived from an EMBL/GenBank/DDBJ whole genome shotgun (WGS) entry which is preliminary data.</text>
</comment>
<keyword evidence="1" id="KW-0472">Membrane</keyword>
<dbReference type="InterPro" id="IPR011990">
    <property type="entry name" value="TPR-like_helical_dom_sf"/>
</dbReference>
<dbReference type="Pfam" id="PF08238">
    <property type="entry name" value="Sel1"/>
    <property type="match status" value="2"/>
</dbReference>
<evidence type="ECO:0000256" key="2">
    <source>
        <dbReference type="SAM" id="SignalP"/>
    </source>
</evidence>
<dbReference type="InterPro" id="IPR053301">
    <property type="entry name" value="F-box_motif"/>
</dbReference>
<feature type="chain" id="PRO_5042204872" evidence="2">
    <location>
        <begin position="18"/>
        <end position="112"/>
    </location>
</feature>